<comment type="caution">
    <text evidence="9">The sequence shown here is derived from an EMBL/GenBank/DDBJ whole genome shotgun (WGS) entry which is preliminary data.</text>
</comment>
<dbReference type="PANTHER" id="PTHR32092:SF14">
    <property type="entry name" value="MALTOSE-6'-PHOSPHATE GLUCOSIDASE"/>
    <property type="match status" value="1"/>
</dbReference>
<keyword evidence="3 7" id="KW-0378">Hydrolase</keyword>
<dbReference type="SUPFAM" id="SSF56327">
    <property type="entry name" value="LDH C-terminal domain-like"/>
    <property type="match status" value="1"/>
</dbReference>
<accession>A0ABT2WD14</accession>
<dbReference type="InterPro" id="IPR015955">
    <property type="entry name" value="Lactate_DH/Glyco_Ohase_4_C"/>
</dbReference>
<dbReference type="InterPro" id="IPR022616">
    <property type="entry name" value="Glyco_hydro_4_C"/>
</dbReference>
<keyword evidence="5" id="KW-0464">Manganese</keyword>
<dbReference type="SUPFAM" id="SSF51735">
    <property type="entry name" value="NAD(P)-binding Rossmann-fold domains"/>
    <property type="match status" value="1"/>
</dbReference>
<reference evidence="9 10" key="1">
    <citation type="submission" date="2022-10" db="EMBL/GenBank/DDBJ databases">
        <title>Description of Fervidibacillus gen. nov. in the family Fervidibacillaceae fam. nov. with two species, Fervidibacillus albus sp. nov., and Fervidibacillus halotolerans sp. nov., isolated from tidal flat sediments.</title>
        <authorList>
            <person name="Kwon K.K."/>
            <person name="Yang S.-H."/>
        </authorList>
    </citation>
    <scope>NUCLEOTIDE SEQUENCE [LARGE SCALE GENOMIC DNA]</scope>
    <source>
        <strain evidence="9 10">DSM 23332</strain>
    </source>
</reference>
<name>A0ABT2WD14_9BACI</name>
<evidence type="ECO:0000256" key="5">
    <source>
        <dbReference type="ARBA" id="ARBA00023211"/>
    </source>
</evidence>
<keyword evidence="4 7" id="KW-0520">NAD</keyword>
<evidence type="ECO:0000256" key="3">
    <source>
        <dbReference type="ARBA" id="ARBA00022801"/>
    </source>
</evidence>
<keyword evidence="6 7" id="KW-0326">Glycosidase</keyword>
<dbReference type="Gene3D" id="3.40.50.720">
    <property type="entry name" value="NAD(P)-binding Rossmann-like Domain"/>
    <property type="match status" value="1"/>
</dbReference>
<dbReference type="InterPro" id="IPR036291">
    <property type="entry name" value="NAD(P)-bd_dom_sf"/>
</dbReference>
<dbReference type="Pfam" id="PF11975">
    <property type="entry name" value="Glyco_hydro_4C"/>
    <property type="match status" value="1"/>
</dbReference>
<evidence type="ECO:0000313" key="9">
    <source>
        <dbReference type="EMBL" id="MCU9593572.1"/>
    </source>
</evidence>
<sequence length="441" mass="50101">MKKYNVTIVGGGSTWTPGLLKGICNRQNTFPIKKLVMYDINAERQAVIGEFAKVLFKEEYPEIEFSYTNDKKEAFTEDMDFVFCQIRTGGFEMREKDEKIPLSMGIIGQETCGPGGFAYGMRSIRDMVQLIEDVRAVNKNAWILNYTNPAAIVAVALQEIFPDDKRILNICDQPENLLRSYGKLLDMHERDFDPVYFGLNHFGWFTHLYDPEGNDLLPVLRQKILDGGFRPADAEQRDKSWLETYAMVEQMVRDFPDFLPNTYLQYYLYPDKVLDKLNPEFTRTNEVQAGREKRVFEDCIKVAKQGTARGSNVVHNDAHGEFILIVAESIAHNKGDNFIVILKNNGIISNLPDDAMVEVAASITSNGPRPYAVGEIPTFYKGLIESQYAYEKLTVEAYLEGSYAKALQALTLNRTVVSAEKAREVLDALIEANKGYWPKLK</sequence>
<dbReference type="CDD" id="cd05298">
    <property type="entry name" value="GH4_GlvA_pagL_like"/>
    <property type="match status" value="1"/>
</dbReference>
<dbReference type="Pfam" id="PF02056">
    <property type="entry name" value="Glyco_hydro_4"/>
    <property type="match status" value="1"/>
</dbReference>
<feature type="domain" description="Glycosyl hydrolase family 4 C-terminal" evidence="8">
    <location>
        <begin position="196"/>
        <end position="416"/>
    </location>
</feature>
<dbReference type="InterPro" id="IPR001088">
    <property type="entry name" value="Glyco_hydro_4"/>
</dbReference>
<dbReference type="RefSeq" id="WP_173660458.1">
    <property type="nucleotide sequence ID" value="NZ_JAOUSE010000006.1"/>
</dbReference>
<dbReference type="Gene3D" id="3.90.110.10">
    <property type="entry name" value="Lactate dehydrogenase/glycoside hydrolase, family 4, C-terminal"/>
    <property type="match status" value="1"/>
</dbReference>
<proteinExistence type="inferred from homology"/>
<dbReference type="PANTHER" id="PTHR32092">
    <property type="entry name" value="6-PHOSPHO-BETA-GLUCOSIDASE-RELATED"/>
    <property type="match status" value="1"/>
</dbReference>
<dbReference type="EMBL" id="JAOUSE010000006">
    <property type="protein sequence ID" value="MCU9593572.1"/>
    <property type="molecule type" value="Genomic_DNA"/>
</dbReference>
<organism evidence="9 10">
    <name type="scientific">Pallidibacillus thermolactis</name>
    <dbReference type="NCBI Taxonomy" id="251051"/>
    <lineage>
        <taxon>Bacteria</taxon>
        <taxon>Bacillati</taxon>
        <taxon>Bacillota</taxon>
        <taxon>Bacilli</taxon>
        <taxon>Bacillales</taxon>
        <taxon>Bacillaceae</taxon>
        <taxon>Pallidibacillus</taxon>
    </lineage>
</organism>
<evidence type="ECO:0000256" key="7">
    <source>
        <dbReference type="RuleBase" id="RU361152"/>
    </source>
</evidence>
<evidence type="ECO:0000256" key="4">
    <source>
        <dbReference type="ARBA" id="ARBA00023027"/>
    </source>
</evidence>
<comment type="similarity">
    <text evidence="1 7">Belongs to the glycosyl hydrolase 4 family.</text>
</comment>
<evidence type="ECO:0000256" key="6">
    <source>
        <dbReference type="ARBA" id="ARBA00023295"/>
    </source>
</evidence>
<gene>
    <name evidence="9" type="ORF">OEV82_03760</name>
</gene>
<protein>
    <submittedName>
        <fullName evidence="9">6-phospho-alpha-glucosidase</fullName>
    </submittedName>
</protein>
<keyword evidence="10" id="KW-1185">Reference proteome</keyword>
<evidence type="ECO:0000259" key="8">
    <source>
        <dbReference type="Pfam" id="PF11975"/>
    </source>
</evidence>
<keyword evidence="2" id="KW-0479">Metal-binding</keyword>
<evidence type="ECO:0000256" key="2">
    <source>
        <dbReference type="ARBA" id="ARBA00022723"/>
    </source>
</evidence>
<dbReference type="Proteomes" id="UP001208656">
    <property type="component" value="Unassembled WGS sequence"/>
</dbReference>
<comment type="cofactor">
    <cofactor evidence="7">
        <name>NAD(+)</name>
        <dbReference type="ChEBI" id="CHEBI:57540"/>
    </cofactor>
    <text evidence="7">Binds 1 NAD(+) per subunit.</text>
</comment>
<evidence type="ECO:0000256" key="1">
    <source>
        <dbReference type="ARBA" id="ARBA00010141"/>
    </source>
</evidence>
<evidence type="ECO:0000313" key="10">
    <source>
        <dbReference type="Proteomes" id="UP001208656"/>
    </source>
</evidence>
<dbReference type="PRINTS" id="PR00732">
    <property type="entry name" value="GLHYDRLASE4"/>
</dbReference>